<organism evidence="1">
    <name type="scientific">Satyrvirus sp</name>
    <dbReference type="NCBI Taxonomy" id="2487771"/>
    <lineage>
        <taxon>Viruses</taxon>
        <taxon>Varidnaviria</taxon>
        <taxon>Bamfordvirae</taxon>
        <taxon>Nucleocytoviricota</taxon>
        <taxon>Megaviricetes</taxon>
        <taxon>Imitervirales</taxon>
        <taxon>Mimiviridae</taxon>
        <taxon>Megamimivirinae</taxon>
    </lineage>
</organism>
<evidence type="ECO:0000313" key="1">
    <source>
        <dbReference type="EMBL" id="AYV85493.1"/>
    </source>
</evidence>
<gene>
    <name evidence="1" type="ORF">Satyrvirus19_15</name>
</gene>
<accession>A0A3G5AI79</accession>
<name>A0A3G5AI79_9VIRU</name>
<feature type="non-terminal residue" evidence="1">
    <location>
        <position position="32"/>
    </location>
</feature>
<dbReference type="EMBL" id="MK072455">
    <property type="protein sequence ID" value="AYV85493.1"/>
    <property type="molecule type" value="Genomic_DNA"/>
</dbReference>
<sequence>MEDIPEKDIDRAKKLIELYSTKVGLFKEFDDT</sequence>
<proteinExistence type="predicted"/>
<reference evidence="1" key="1">
    <citation type="submission" date="2018-10" db="EMBL/GenBank/DDBJ databases">
        <title>Hidden diversity of soil giant viruses.</title>
        <authorList>
            <person name="Schulz F."/>
            <person name="Alteio L."/>
            <person name="Goudeau D."/>
            <person name="Ryan E.M."/>
            <person name="Malmstrom R.R."/>
            <person name="Blanchard J."/>
            <person name="Woyke T."/>
        </authorList>
    </citation>
    <scope>NUCLEOTIDE SEQUENCE</scope>
    <source>
        <strain evidence="1">SAV1</strain>
    </source>
</reference>
<protein>
    <submittedName>
        <fullName evidence="1">Uncharacterized protein</fullName>
    </submittedName>
</protein>